<feature type="compositionally biased region" description="Polar residues" evidence="1">
    <location>
        <begin position="124"/>
        <end position="144"/>
    </location>
</feature>
<dbReference type="Proteomes" id="UP001203297">
    <property type="component" value="Unassembled WGS sequence"/>
</dbReference>
<accession>A0AAD4QKM0</accession>
<evidence type="ECO:0000256" key="1">
    <source>
        <dbReference type="SAM" id="MobiDB-lite"/>
    </source>
</evidence>
<keyword evidence="3" id="KW-1185">Reference proteome</keyword>
<gene>
    <name evidence="2" type="ORF">B0F90DRAFT_1283282</name>
</gene>
<organism evidence="2 3">
    <name type="scientific">Multifurca ochricompacta</name>
    <dbReference type="NCBI Taxonomy" id="376703"/>
    <lineage>
        <taxon>Eukaryota</taxon>
        <taxon>Fungi</taxon>
        <taxon>Dikarya</taxon>
        <taxon>Basidiomycota</taxon>
        <taxon>Agaricomycotina</taxon>
        <taxon>Agaricomycetes</taxon>
        <taxon>Russulales</taxon>
        <taxon>Russulaceae</taxon>
        <taxon>Multifurca</taxon>
    </lineage>
</organism>
<feature type="region of interest" description="Disordered" evidence="1">
    <location>
        <begin position="642"/>
        <end position="699"/>
    </location>
</feature>
<proteinExistence type="predicted"/>
<feature type="compositionally biased region" description="Polar residues" evidence="1">
    <location>
        <begin position="8"/>
        <end position="18"/>
    </location>
</feature>
<feature type="region of interest" description="Disordered" evidence="1">
    <location>
        <begin position="1"/>
        <end position="43"/>
    </location>
</feature>
<protein>
    <submittedName>
        <fullName evidence="2">Uncharacterized protein</fullName>
    </submittedName>
</protein>
<comment type="caution">
    <text evidence="2">The sequence shown here is derived from an EMBL/GenBank/DDBJ whole genome shotgun (WGS) entry which is preliminary data.</text>
</comment>
<feature type="compositionally biased region" description="Basic residues" evidence="1">
    <location>
        <begin position="271"/>
        <end position="285"/>
    </location>
</feature>
<evidence type="ECO:0000313" key="3">
    <source>
        <dbReference type="Proteomes" id="UP001203297"/>
    </source>
</evidence>
<dbReference type="EMBL" id="WTXG01000073">
    <property type="protein sequence ID" value="KAI0294487.1"/>
    <property type="molecule type" value="Genomic_DNA"/>
</dbReference>
<feature type="compositionally biased region" description="Low complexity" evidence="1">
    <location>
        <begin position="74"/>
        <end position="84"/>
    </location>
</feature>
<feature type="region of interest" description="Disordered" evidence="1">
    <location>
        <begin position="73"/>
        <end position="343"/>
    </location>
</feature>
<evidence type="ECO:0000313" key="2">
    <source>
        <dbReference type="EMBL" id="KAI0294487.1"/>
    </source>
</evidence>
<reference evidence="2" key="1">
    <citation type="journal article" date="2022" name="New Phytol.">
        <title>Evolutionary transition to the ectomycorrhizal habit in the genomes of a hyperdiverse lineage of mushroom-forming fungi.</title>
        <authorList>
            <person name="Looney B."/>
            <person name="Miyauchi S."/>
            <person name="Morin E."/>
            <person name="Drula E."/>
            <person name="Courty P.E."/>
            <person name="Kohler A."/>
            <person name="Kuo A."/>
            <person name="LaButti K."/>
            <person name="Pangilinan J."/>
            <person name="Lipzen A."/>
            <person name="Riley R."/>
            <person name="Andreopoulos W."/>
            <person name="He G."/>
            <person name="Johnson J."/>
            <person name="Nolan M."/>
            <person name="Tritt A."/>
            <person name="Barry K.W."/>
            <person name="Grigoriev I.V."/>
            <person name="Nagy L.G."/>
            <person name="Hibbett D."/>
            <person name="Henrissat B."/>
            <person name="Matheny P.B."/>
            <person name="Labbe J."/>
            <person name="Martin F.M."/>
        </authorList>
    </citation>
    <scope>NUCLEOTIDE SEQUENCE</scope>
    <source>
        <strain evidence="2">BPL690</strain>
    </source>
</reference>
<feature type="compositionally biased region" description="Low complexity" evidence="1">
    <location>
        <begin position="662"/>
        <end position="673"/>
    </location>
</feature>
<dbReference type="AlphaFoldDB" id="A0AAD4QKM0"/>
<sequence length="831" mass="89837">MRIIKEATTVSKNPTRRVTVSGKEEVQSKRARSRRTAAGGVTPDDDIEIQLSWKRKTGGLQVVQSRYRKTVAPSGVFGTSSGTVSEDRESGPYSAIRFRRSVPPGGPVVPLQEGTQLDLDLPSDVNSEMSNGNQHTMAANTPDSAVNLPESAELSTGLAPETSAPPPPPPPPPPELPLRELGDGDLSPLTELSDEESNSDIPLSLVVFPSPRPKKQSFVAEQPQDGRKRKVKVVKDRGKGKAKVVSPDTGDATLAANDFGTEPQEPSGSTGKRRTKSKAIRRNSKAKGDLGPSYEGPDEEISEVDFPFSKARGLRSGPHGPRGKSAWRAIDPPSTRTRPTKCLPASSLRPRVWAGGKNELFAALPSLAKNDGGVVWEVLEYPTLVFSGARSESGLGWWEKDAWEGRKIIFSIVREVDVPLTLSDQHPTSIVHSSSINSESAAGNAHPPPITLSNFPGPILNFNSNGADPFSGSWNSEMMGLPSGPCEAGPSRITLEDLTGAPSRTASAMEEVSDIGGAGRSFPFVDLDLPHNHDNIMNTGDGHMSFSMSCGAKDRRYGDTTERRLDAINYPGQRPGGCPSSAYSTAEAISVDDPRTIDAQVSFLHTHEDSSALSGPALACEAETQHILPGTRGSVHGFSHFASSSTWEPPAGRTPLDTSWRPSSEPTEPSSSELAHPPPNQTMSGLHEAPSYTPLDPPGSKGLHDSYPYALSLPRPPPEVSSLLRVQSSGDVVSPVFSRDSPLVPWVLPSEIGYFWLGLFKISEVKVDTNLRRRPSGDFVVRCTWRFSLEWVPGGEDLLMDEVQDDYHAWSMRITRPWMLRCQRWACTMTP</sequence>
<feature type="compositionally biased region" description="Pro residues" evidence="1">
    <location>
        <begin position="163"/>
        <end position="176"/>
    </location>
</feature>
<name>A0AAD4QKM0_9AGAM</name>